<reference evidence="2" key="1">
    <citation type="submission" date="2022-06" db="EMBL/GenBank/DDBJ databases">
        <title>Complete genome sequences of two strains of the flax pathogen Septoria linicola.</title>
        <authorList>
            <person name="Lapalu N."/>
            <person name="Simon A."/>
            <person name="Demenou B."/>
            <person name="Paumier D."/>
            <person name="Guillot M.-P."/>
            <person name="Gout L."/>
            <person name="Valade R."/>
        </authorList>
    </citation>
    <scope>NUCLEOTIDE SEQUENCE</scope>
    <source>
        <strain evidence="2">SE15195</strain>
    </source>
</reference>
<proteinExistence type="predicted"/>
<dbReference type="AlphaFoldDB" id="A0A9Q9ENT2"/>
<sequence>MLEVAEVDSEDPFRGISFIPDQTKSPGARRTAFREDPHGILVVGEASVCQIARNEGQVIKSGSRVLAEEGRALQFAHSIDLPVPAVREVRAVGQGATIVMDFVDGECLEEAWPLMGADQKRSIAEQVRDIITTMRQATPNQNTIGACGGPARDCRRYADYSGGPFNNEAEFNEFVLDSLQGTPSLIRSTISDTFNVDNRIVFTHGDLSSRNLIVKEGHVQALLDWEFSGWYPEYWEYTIFDTRYSKELLTYQALARWQRP</sequence>
<gene>
    <name evidence="2" type="ORF">Slin15195_G091070</name>
</gene>
<dbReference type="Proteomes" id="UP001056384">
    <property type="component" value="Chromosome 7"/>
</dbReference>
<dbReference type="InterPro" id="IPR051678">
    <property type="entry name" value="AGP_Transferase"/>
</dbReference>
<dbReference type="SUPFAM" id="SSF56112">
    <property type="entry name" value="Protein kinase-like (PK-like)"/>
    <property type="match status" value="1"/>
</dbReference>
<dbReference type="Gene3D" id="3.90.1200.10">
    <property type="match status" value="1"/>
</dbReference>
<keyword evidence="2" id="KW-0808">Transferase</keyword>
<dbReference type="InterPro" id="IPR011009">
    <property type="entry name" value="Kinase-like_dom_sf"/>
</dbReference>
<dbReference type="GO" id="GO:0016301">
    <property type="term" value="F:kinase activity"/>
    <property type="evidence" value="ECO:0007669"/>
    <property type="project" value="UniProtKB-KW"/>
</dbReference>
<evidence type="ECO:0000313" key="2">
    <source>
        <dbReference type="EMBL" id="USW55788.1"/>
    </source>
</evidence>
<dbReference type="InterPro" id="IPR002575">
    <property type="entry name" value="Aminoglycoside_PTrfase"/>
</dbReference>
<organism evidence="2 3">
    <name type="scientific">Septoria linicola</name>
    <dbReference type="NCBI Taxonomy" id="215465"/>
    <lineage>
        <taxon>Eukaryota</taxon>
        <taxon>Fungi</taxon>
        <taxon>Dikarya</taxon>
        <taxon>Ascomycota</taxon>
        <taxon>Pezizomycotina</taxon>
        <taxon>Dothideomycetes</taxon>
        <taxon>Dothideomycetidae</taxon>
        <taxon>Mycosphaerellales</taxon>
        <taxon>Mycosphaerellaceae</taxon>
        <taxon>Septoria</taxon>
    </lineage>
</organism>
<dbReference type="CDD" id="cd05120">
    <property type="entry name" value="APH_ChoK_like"/>
    <property type="match status" value="1"/>
</dbReference>
<name>A0A9Q9ENT2_9PEZI</name>
<keyword evidence="3" id="KW-1185">Reference proteome</keyword>
<evidence type="ECO:0000259" key="1">
    <source>
        <dbReference type="Pfam" id="PF01636"/>
    </source>
</evidence>
<dbReference type="EMBL" id="CP099424">
    <property type="protein sequence ID" value="USW55788.1"/>
    <property type="molecule type" value="Genomic_DNA"/>
</dbReference>
<keyword evidence="2" id="KW-0418">Kinase</keyword>
<dbReference type="Pfam" id="PF01636">
    <property type="entry name" value="APH"/>
    <property type="match status" value="1"/>
</dbReference>
<feature type="domain" description="Aminoglycoside phosphotransferase" evidence="1">
    <location>
        <begin position="66"/>
        <end position="238"/>
    </location>
</feature>
<dbReference type="PANTHER" id="PTHR21310">
    <property type="entry name" value="AMINOGLYCOSIDE PHOSPHOTRANSFERASE-RELATED-RELATED"/>
    <property type="match status" value="1"/>
</dbReference>
<protein>
    <submittedName>
        <fullName evidence="2">Aminoglycoside phosphotransferase, protein kinase-like domain superfamily</fullName>
    </submittedName>
</protein>
<evidence type="ECO:0000313" key="3">
    <source>
        <dbReference type="Proteomes" id="UP001056384"/>
    </source>
</evidence>
<dbReference type="PANTHER" id="PTHR21310:SF58">
    <property type="entry name" value="AMINOGLYCOSIDE PHOSPHOTRANSFERASE DOMAIN-CONTAINING PROTEIN"/>
    <property type="match status" value="1"/>
</dbReference>
<accession>A0A9Q9ENT2</accession>